<name>A0ACB9MLI0_9MYRT</name>
<keyword evidence="2" id="KW-1185">Reference proteome</keyword>
<gene>
    <name evidence="1" type="ORF">MLD38_029970</name>
</gene>
<evidence type="ECO:0000313" key="2">
    <source>
        <dbReference type="Proteomes" id="UP001057402"/>
    </source>
</evidence>
<accession>A0ACB9MLI0</accession>
<evidence type="ECO:0000313" key="1">
    <source>
        <dbReference type="EMBL" id="KAI4324483.1"/>
    </source>
</evidence>
<organism evidence="1 2">
    <name type="scientific">Melastoma candidum</name>
    <dbReference type="NCBI Taxonomy" id="119954"/>
    <lineage>
        <taxon>Eukaryota</taxon>
        <taxon>Viridiplantae</taxon>
        <taxon>Streptophyta</taxon>
        <taxon>Embryophyta</taxon>
        <taxon>Tracheophyta</taxon>
        <taxon>Spermatophyta</taxon>
        <taxon>Magnoliopsida</taxon>
        <taxon>eudicotyledons</taxon>
        <taxon>Gunneridae</taxon>
        <taxon>Pentapetalae</taxon>
        <taxon>rosids</taxon>
        <taxon>malvids</taxon>
        <taxon>Myrtales</taxon>
        <taxon>Melastomataceae</taxon>
        <taxon>Melastomatoideae</taxon>
        <taxon>Melastomateae</taxon>
        <taxon>Melastoma</taxon>
    </lineage>
</organism>
<dbReference type="EMBL" id="CM042888">
    <property type="protein sequence ID" value="KAI4324483.1"/>
    <property type="molecule type" value="Genomic_DNA"/>
</dbReference>
<proteinExistence type="predicted"/>
<dbReference type="Proteomes" id="UP001057402">
    <property type="component" value="Chromosome 9"/>
</dbReference>
<reference evidence="2" key="1">
    <citation type="journal article" date="2023" name="Front. Plant Sci.">
        <title>Chromosomal-level genome assembly of Melastoma candidum provides insights into trichome evolution.</title>
        <authorList>
            <person name="Zhong Y."/>
            <person name="Wu W."/>
            <person name="Sun C."/>
            <person name="Zou P."/>
            <person name="Liu Y."/>
            <person name="Dai S."/>
            <person name="Zhou R."/>
        </authorList>
    </citation>
    <scope>NUCLEOTIDE SEQUENCE [LARGE SCALE GENOMIC DNA]</scope>
</reference>
<sequence>MKELVGENSTTPTATIKRFATWRLDIGRGPPFWRNLRQLHPVAGSCAVNNASVVVGRELKEGVASFEEESNVNLPMEVNVETLDRGFRINVYSERSCPGLLVSILEAFEELGLKVQDATVSCSDNFSLEAVGEQEDEDESIDARAVKQAVLQAIKSWSEDQKG</sequence>
<protein>
    <submittedName>
        <fullName evidence="1">Uncharacterized protein</fullName>
    </submittedName>
</protein>
<comment type="caution">
    <text evidence="1">The sequence shown here is derived from an EMBL/GenBank/DDBJ whole genome shotgun (WGS) entry which is preliminary data.</text>
</comment>